<dbReference type="EMBL" id="QUTF01015486">
    <property type="protein sequence ID" value="RHZ09249.1"/>
    <property type="molecule type" value="Genomic_DNA"/>
</dbReference>
<dbReference type="GO" id="GO:0016787">
    <property type="term" value="F:hydrolase activity"/>
    <property type="evidence" value="ECO:0007669"/>
    <property type="project" value="UniProtKB-KW"/>
</dbReference>
<sequence>MEAALRTIAQVERGPDHHGLTLLIIDPQVDFHPGGSLAIPTANEDAVRTAAFIRAHTKEISQIIITLDSHQRQHIAHGVFWQDEHGVSPSPFTLILSSDVTSGKWKPRSPELQAYAYEYTKALEEGGRFQLCIWPEHCIIGTPGQAIVDSIHSAALEWSVLTRRPIHYVNKGSNCFTESYSALRADIELPHDPSTSLNVPLVESLKKSNAVVVCGQARSHCVNFTVRDLINVWPAERASDIVVLLDCTSNVPGFESSGQVRLPLTSSNMFSHMVLQAFVDDMGAKGVRFIQSTTDDAFLPAAPPRVV</sequence>
<dbReference type="EMBL" id="QUTE01014662">
    <property type="protein sequence ID" value="RHZ01827.1"/>
    <property type="molecule type" value="Genomic_DNA"/>
</dbReference>
<evidence type="ECO:0000313" key="4">
    <source>
        <dbReference type="EMBL" id="RHZ01827.1"/>
    </source>
</evidence>
<dbReference type="EMBL" id="QUTD01001727">
    <property type="protein sequence ID" value="RHY77457.1"/>
    <property type="molecule type" value="Genomic_DNA"/>
</dbReference>
<reference evidence="6 7" key="1">
    <citation type="submission" date="2018-08" db="EMBL/GenBank/DDBJ databases">
        <title>Aphanomyces genome sequencing and annotation.</title>
        <authorList>
            <person name="Minardi D."/>
            <person name="Oidtmann B."/>
            <person name="Van Der Giezen M."/>
            <person name="Studholme D.J."/>
        </authorList>
    </citation>
    <scope>NUCLEOTIDE SEQUENCE [LARGE SCALE GENOMIC DNA]</scope>
    <source>
        <strain evidence="4 6">197901</strain>
        <strain evidence="3 7">D2</strain>
        <strain evidence="5 8">FDL457</strain>
    </source>
</reference>
<evidence type="ECO:0000313" key="6">
    <source>
        <dbReference type="Proteomes" id="UP000266196"/>
    </source>
</evidence>
<dbReference type="InterPro" id="IPR052347">
    <property type="entry name" value="Isochorismatase_Nicotinamidase"/>
</dbReference>
<evidence type="ECO:0000313" key="5">
    <source>
        <dbReference type="EMBL" id="RHZ09249.1"/>
    </source>
</evidence>
<keyword evidence="2" id="KW-0378">Hydrolase</keyword>
<accession>A0A397EXP9</accession>
<evidence type="ECO:0000256" key="2">
    <source>
        <dbReference type="ARBA" id="ARBA00022801"/>
    </source>
</evidence>
<comment type="similarity">
    <text evidence="1">Belongs to the isochorismatase family.</text>
</comment>
<dbReference type="SUPFAM" id="SSF52499">
    <property type="entry name" value="Isochorismatase-like hydrolases"/>
    <property type="match status" value="1"/>
</dbReference>
<protein>
    <submittedName>
        <fullName evidence="4">Uncharacterized protein</fullName>
    </submittedName>
</protein>
<dbReference type="Proteomes" id="UP000266196">
    <property type="component" value="Unassembled WGS sequence"/>
</dbReference>
<dbReference type="PANTHER" id="PTHR11080">
    <property type="entry name" value="PYRAZINAMIDASE/NICOTINAMIDASE"/>
    <property type="match status" value="1"/>
</dbReference>
<proteinExistence type="inferred from homology"/>
<dbReference type="PANTHER" id="PTHR11080:SF2">
    <property type="entry name" value="LD05707P"/>
    <property type="match status" value="1"/>
</dbReference>
<name>A0A397EXP9_APHAT</name>
<dbReference type="Proteomes" id="UP000266643">
    <property type="component" value="Unassembled WGS sequence"/>
</dbReference>
<dbReference type="VEuPathDB" id="FungiDB:H257_07407"/>
<dbReference type="InterPro" id="IPR036380">
    <property type="entry name" value="Isochorismatase-like_sf"/>
</dbReference>
<dbReference type="Proteomes" id="UP000286510">
    <property type="component" value="Unassembled WGS sequence"/>
</dbReference>
<evidence type="ECO:0000313" key="8">
    <source>
        <dbReference type="Proteomes" id="UP000286510"/>
    </source>
</evidence>
<organism evidence="4 6">
    <name type="scientific">Aphanomyces astaci</name>
    <name type="common">Crayfish plague agent</name>
    <dbReference type="NCBI Taxonomy" id="112090"/>
    <lineage>
        <taxon>Eukaryota</taxon>
        <taxon>Sar</taxon>
        <taxon>Stramenopiles</taxon>
        <taxon>Oomycota</taxon>
        <taxon>Saprolegniomycetes</taxon>
        <taxon>Saprolegniales</taxon>
        <taxon>Verrucalvaceae</taxon>
        <taxon>Aphanomyces</taxon>
    </lineage>
</organism>
<dbReference type="Gene3D" id="3.40.50.850">
    <property type="entry name" value="Isochorismatase-like"/>
    <property type="match status" value="1"/>
</dbReference>
<evidence type="ECO:0000313" key="7">
    <source>
        <dbReference type="Proteomes" id="UP000266643"/>
    </source>
</evidence>
<gene>
    <name evidence="5" type="ORF">DYB26_010327</name>
    <name evidence="3" type="ORF">DYB30_014051</name>
    <name evidence="4" type="ORF">DYB31_014032</name>
</gene>
<dbReference type="AlphaFoldDB" id="A0A397EXP9"/>
<evidence type="ECO:0000256" key="1">
    <source>
        <dbReference type="ARBA" id="ARBA00006336"/>
    </source>
</evidence>
<evidence type="ECO:0000313" key="3">
    <source>
        <dbReference type="EMBL" id="RHY77457.1"/>
    </source>
</evidence>
<comment type="caution">
    <text evidence="4">The sequence shown here is derived from an EMBL/GenBank/DDBJ whole genome shotgun (WGS) entry which is preliminary data.</text>
</comment>